<dbReference type="Proteomes" id="UP000008383">
    <property type="component" value="Unassembled WGS sequence"/>
</dbReference>
<protein>
    <submittedName>
        <fullName evidence="2">Uncharacterized protein</fullName>
    </submittedName>
</protein>
<organism evidence="2 3">
    <name type="scientific">Trichophyton verrucosum (strain HKI 0517)</name>
    <dbReference type="NCBI Taxonomy" id="663202"/>
    <lineage>
        <taxon>Eukaryota</taxon>
        <taxon>Fungi</taxon>
        <taxon>Dikarya</taxon>
        <taxon>Ascomycota</taxon>
        <taxon>Pezizomycotina</taxon>
        <taxon>Eurotiomycetes</taxon>
        <taxon>Eurotiomycetidae</taxon>
        <taxon>Onygenales</taxon>
        <taxon>Arthrodermataceae</taxon>
        <taxon>Trichophyton</taxon>
    </lineage>
</organism>
<feature type="region of interest" description="Disordered" evidence="1">
    <location>
        <begin position="65"/>
        <end position="100"/>
    </location>
</feature>
<keyword evidence="3" id="KW-1185">Reference proteome</keyword>
<dbReference type="KEGG" id="tve:TRV_03210"/>
<dbReference type="HOGENOM" id="CLU_117317_0_0_1"/>
<dbReference type="AlphaFoldDB" id="D4D7X6"/>
<feature type="region of interest" description="Disordered" evidence="1">
    <location>
        <begin position="1"/>
        <end position="31"/>
    </location>
</feature>
<proteinExistence type="predicted"/>
<comment type="caution">
    <text evidence="2">The sequence shown here is derived from an EMBL/GenBank/DDBJ whole genome shotgun (WGS) entry which is preliminary data.</text>
</comment>
<evidence type="ECO:0000313" key="3">
    <source>
        <dbReference type="Proteomes" id="UP000008383"/>
    </source>
</evidence>
<sequence length="202" mass="20973">MVNFSPCAASSSSITNSHHHHQNNNNPPIESPAISSSLALAARSLFSLSSASVMGLASKMAAANQGAPSSYPGGPPPPGGGGGPAYPGQQQYQAYPGPGGPGGPPPPQLLLLLFLLSSGNIALKNLCPPLFHPLSAPVLCCRCRFVLLLVPVPLFACDVITMACFSDQVTNLYNYAFDREPIAKEKAFAGLAHDHSNQSELP</sequence>
<dbReference type="EMBL" id="ACYE01000164">
    <property type="protein sequence ID" value="EFE42071.1"/>
    <property type="molecule type" value="Genomic_DNA"/>
</dbReference>
<evidence type="ECO:0000256" key="1">
    <source>
        <dbReference type="SAM" id="MobiDB-lite"/>
    </source>
</evidence>
<dbReference type="GeneID" id="9581348"/>
<feature type="compositionally biased region" description="Low complexity" evidence="1">
    <location>
        <begin position="86"/>
        <end position="96"/>
    </location>
</feature>
<evidence type="ECO:0000313" key="2">
    <source>
        <dbReference type="EMBL" id="EFE42071.1"/>
    </source>
</evidence>
<name>D4D7X6_TRIVH</name>
<reference evidence="3" key="1">
    <citation type="journal article" date="2011" name="Genome Biol.">
        <title>Comparative and functional genomics provide insights into the pathogenicity of dermatophytic fungi.</title>
        <authorList>
            <person name="Burmester A."/>
            <person name="Shelest E."/>
            <person name="Gloeckner G."/>
            <person name="Heddergott C."/>
            <person name="Schindler S."/>
            <person name="Staib P."/>
            <person name="Heidel A."/>
            <person name="Felder M."/>
            <person name="Petzold A."/>
            <person name="Szafranski K."/>
            <person name="Feuermann M."/>
            <person name="Pedruzzi I."/>
            <person name="Priebe S."/>
            <person name="Groth M."/>
            <person name="Winkler R."/>
            <person name="Li W."/>
            <person name="Kniemeyer O."/>
            <person name="Schroeckh V."/>
            <person name="Hertweck C."/>
            <person name="Hube B."/>
            <person name="White T.C."/>
            <person name="Platzer M."/>
            <person name="Guthke R."/>
            <person name="Heitman J."/>
            <person name="Woestemeyer J."/>
            <person name="Zipfel P.F."/>
            <person name="Monod M."/>
            <person name="Brakhage A.A."/>
        </authorList>
    </citation>
    <scope>NUCLEOTIDE SEQUENCE [LARGE SCALE GENOMIC DNA]</scope>
    <source>
        <strain evidence="3">HKI 0517</strain>
    </source>
</reference>
<gene>
    <name evidence="2" type="ORF">TRV_03210</name>
</gene>
<dbReference type="RefSeq" id="XP_003022689.1">
    <property type="nucleotide sequence ID" value="XM_003022643.1"/>
</dbReference>
<accession>D4D7X6</accession>